<evidence type="ECO:0000256" key="1">
    <source>
        <dbReference type="SAM" id="MobiDB-lite"/>
    </source>
</evidence>
<gene>
    <name evidence="2" type="ORF">E2C01_048515</name>
</gene>
<protein>
    <submittedName>
        <fullName evidence="2">Uncharacterized protein</fullName>
    </submittedName>
</protein>
<name>A0A5B7G6M2_PORTR</name>
<evidence type="ECO:0000313" key="3">
    <source>
        <dbReference type="Proteomes" id="UP000324222"/>
    </source>
</evidence>
<sequence length="73" mass="8432">MQPRILQILLRRDGKRQLPREFSFGRCLCIRTEKKRIPATTTSGEARDRMKAQRPYPSRSPLRVSALTSPPLP</sequence>
<evidence type="ECO:0000313" key="2">
    <source>
        <dbReference type="EMBL" id="MPC54592.1"/>
    </source>
</evidence>
<proteinExistence type="predicted"/>
<feature type="region of interest" description="Disordered" evidence="1">
    <location>
        <begin position="36"/>
        <end position="73"/>
    </location>
</feature>
<accession>A0A5B7G6M2</accession>
<keyword evidence="3" id="KW-1185">Reference proteome</keyword>
<dbReference type="AlphaFoldDB" id="A0A5B7G6M2"/>
<organism evidence="2 3">
    <name type="scientific">Portunus trituberculatus</name>
    <name type="common">Swimming crab</name>
    <name type="synonym">Neptunus trituberculatus</name>
    <dbReference type="NCBI Taxonomy" id="210409"/>
    <lineage>
        <taxon>Eukaryota</taxon>
        <taxon>Metazoa</taxon>
        <taxon>Ecdysozoa</taxon>
        <taxon>Arthropoda</taxon>
        <taxon>Crustacea</taxon>
        <taxon>Multicrustacea</taxon>
        <taxon>Malacostraca</taxon>
        <taxon>Eumalacostraca</taxon>
        <taxon>Eucarida</taxon>
        <taxon>Decapoda</taxon>
        <taxon>Pleocyemata</taxon>
        <taxon>Brachyura</taxon>
        <taxon>Eubrachyura</taxon>
        <taxon>Portunoidea</taxon>
        <taxon>Portunidae</taxon>
        <taxon>Portuninae</taxon>
        <taxon>Portunus</taxon>
    </lineage>
</organism>
<dbReference type="Proteomes" id="UP000324222">
    <property type="component" value="Unassembled WGS sequence"/>
</dbReference>
<comment type="caution">
    <text evidence="2">The sequence shown here is derived from an EMBL/GenBank/DDBJ whole genome shotgun (WGS) entry which is preliminary data.</text>
</comment>
<reference evidence="2 3" key="1">
    <citation type="submission" date="2019-05" db="EMBL/GenBank/DDBJ databases">
        <title>Another draft genome of Portunus trituberculatus and its Hox gene families provides insights of decapod evolution.</title>
        <authorList>
            <person name="Jeong J.-H."/>
            <person name="Song I."/>
            <person name="Kim S."/>
            <person name="Choi T."/>
            <person name="Kim D."/>
            <person name="Ryu S."/>
            <person name="Kim W."/>
        </authorList>
    </citation>
    <scope>NUCLEOTIDE SEQUENCE [LARGE SCALE GENOMIC DNA]</scope>
    <source>
        <tissue evidence="2">Muscle</tissue>
    </source>
</reference>
<dbReference type="EMBL" id="VSRR010012479">
    <property type="protein sequence ID" value="MPC54592.1"/>
    <property type="molecule type" value="Genomic_DNA"/>
</dbReference>